<dbReference type="GeneTree" id="ENSGT00950000182997"/>
<evidence type="ECO:0000313" key="5">
    <source>
        <dbReference type="Proteomes" id="UP001501940"/>
    </source>
</evidence>
<proteinExistence type="inferred from homology"/>
<dbReference type="PROSITE" id="PS51912">
    <property type="entry name" value="DMAP1_BIND"/>
    <property type="match status" value="1"/>
</dbReference>
<dbReference type="Ensembl" id="ENSAOCT00000061689.1">
    <property type="protein sequence ID" value="ENSAOCP00000052022.1"/>
    <property type="gene ID" value="ENSAOCG00000003694.2"/>
</dbReference>
<dbReference type="InterPro" id="IPR010506">
    <property type="entry name" value="DMAP1-bd"/>
</dbReference>
<reference evidence="4 5" key="1">
    <citation type="submission" date="2022-01" db="EMBL/GenBank/DDBJ databases">
        <title>A chromosome-scale genome assembly of the false clownfish, Amphiprion ocellaris.</title>
        <authorList>
            <person name="Ryu T."/>
        </authorList>
    </citation>
    <scope>NUCLEOTIDE SEQUENCE [LARGE SCALE GENOMIC DNA]</scope>
</reference>
<dbReference type="Pfam" id="PF06464">
    <property type="entry name" value="DMAP_binding"/>
    <property type="match status" value="1"/>
</dbReference>
<dbReference type="FunFam" id="3.30.300.30:FF:000001">
    <property type="entry name" value="DIP2 disco-interacting protein 2 homolog C"/>
    <property type="match status" value="1"/>
</dbReference>
<feature type="compositionally biased region" description="Low complexity" evidence="2">
    <location>
        <begin position="165"/>
        <end position="176"/>
    </location>
</feature>
<dbReference type="Pfam" id="PF23024">
    <property type="entry name" value="AMP-dom_DIP2-like"/>
    <property type="match status" value="1"/>
</dbReference>
<dbReference type="InterPro" id="IPR042099">
    <property type="entry name" value="ANL_N_sf"/>
</dbReference>
<evidence type="ECO:0000259" key="3">
    <source>
        <dbReference type="PROSITE" id="PS51912"/>
    </source>
</evidence>
<feature type="region of interest" description="Disordered" evidence="2">
    <location>
        <begin position="58"/>
        <end position="87"/>
    </location>
</feature>
<dbReference type="InterPro" id="IPR045851">
    <property type="entry name" value="AMP-bd_C_sf"/>
</dbReference>
<comment type="similarity">
    <text evidence="1">Belongs to the DIP2 family.</text>
</comment>
<dbReference type="InterPro" id="IPR025110">
    <property type="entry name" value="AMP-bd_C"/>
</dbReference>
<dbReference type="InterPro" id="IPR037337">
    <property type="entry name" value="Dip2-like_dom"/>
</dbReference>
<dbReference type="PANTHER" id="PTHR22754:SF33">
    <property type="entry name" value="DISCO-INTERACTING PROTEIN 2 HOMOLOG C"/>
    <property type="match status" value="1"/>
</dbReference>
<evidence type="ECO:0000256" key="1">
    <source>
        <dbReference type="ARBA" id="ARBA00007735"/>
    </source>
</evidence>
<sequence>LFIILFTLCKAPLGRNSLHRLSHSLIYLYLFAGDITQKGYEKKRSKLIRAYVPHAGGPMSHRAPLGPPSAARFHRRRTSGTRDERYRSDVHTEAVQAVLARHVERKVAVPMPSKRRSLVVQTSMDAYTPPDSSSGSEEEAGPGDDMSGMEHWMSRPSQLGPAHLGSTSSSSSSTQSGGSGNAGRLADSLAHTHISHLAHTHLAHTHLGQSHHQQSHLSLFRFYFSPAGVPVSSRVSAKIQQLVNTLKQPRRPPLREFFVDDFDELLEVQQPDPNQPRPEGAEMMPVRGEALGVVTNWPPSLEAALQRWGTISPKAPCLTSLDTAGKPLYVLTYGKLWSRSIKLAYNILHKLGSKQEPMVRPGDRVALVFPNNDPVAFMVAFYGCLLAEVVPVPIEVPLSRKDAGSQQIGFLLGSCGVTVALTSDACHKGLPKSATGEIPQFKGWPKLLWFVTESKHLSKPPRDWFPHIKDANNDTAYIEYKTCKDGSVLGVTVTRIALLTHCQALTQSCSYTEAETIVNVLDFKKDVGLWHGILTSVMNMMHVISVPYSLMKVNPLSWIQKVCQYKAKVACVKSRDMHWALVAHKDQKDINLSSLRMLLVADGSNPWSISSCDAFLNVFQTKGLRGEVICPCASSPEALTVAIRRYTDSSQPPGRGVLSMQGLSYGVVRVDTEERLSVLTVQDVGTVTPGGLVCVVKPEGVPQLCQTDEIGELCVCSIATGTSYYGLTGMTKNTFEVYPVSSGGGLISEYAFVRTGLLGFIGPGGLVFITGKMDGLIMVSGRRHNADDIVATALAVEPMKFVYRGRIAVFSVTVLRDERIVVVAEQRPDSTEEDSFQWMSRVLQAIDSIHGVGVFCLALVPANTLPKTPLGGIHLSEIKQLYLEGGLHPCNVLMCPHTCVTNLPKPRQKQPEIGPASVMVGNLVSGKRIAQASGRDLGQTDDNDQFLFLSEVLQWRAQTTPDHVLYTLLSSRGAVSSSLTCLQLHKRAERVAALLMERGGLQEGDHVALVYPPGIDLIAAFYGCLYAGCVPITVRPPHPQNISTTLPTVKMIVEVSHSACVMTTAVICKLLRSKEAMATVDIRNWPPVLDTDDLPKKKPPALYKPTNPDGLAYLDFSVSTTGMLAGVQMSHNAVGAFCRSVKLQCELYPSREVAICLDPYCGLGFVLWCLCSVYSGHQSILIPPVELESNPALWLLAVSQLRVRDTFCSYSVMELCTKGLGLQTEARGLDLSRVRACVVVAEERPRMSLTHSFSKLFKDLGLHPRSVSTAFGCRVNLAICLQGTSGPDPTTVYVDMRALRHDRVRLVERGSPHSLPLMESGKILPGVRIIIANPETKGPLGDSHLGEIWVHSAHNGSGYYSGYGEEVLQSDHFNSRLSFGDTQTVWARTGYLGFLRRTELTDANGGKRHDALFVVGALEEAMELRGMRYHPIDIETSVIRAHKSIMECAVFPWTNLLVVVVELEGSEQEALDLVPMVTKAVLEEHYLIVGVVVVTDIGVIPINSRGEKQRMHLRDGFLQDQLDPIYVAYNM</sequence>
<reference evidence="4" key="3">
    <citation type="submission" date="2025-09" db="UniProtKB">
        <authorList>
            <consortium name="Ensembl"/>
        </authorList>
    </citation>
    <scope>IDENTIFICATION</scope>
</reference>
<gene>
    <name evidence="4" type="primary">DIP2A</name>
</gene>
<dbReference type="Gene3D" id="3.30.300.30">
    <property type="match status" value="2"/>
</dbReference>
<name>A0AAQ5YGI3_AMPOC</name>
<reference evidence="4" key="2">
    <citation type="submission" date="2025-08" db="UniProtKB">
        <authorList>
            <consortium name="Ensembl"/>
        </authorList>
    </citation>
    <scope>IDENTIFICATION</scope>
</reference>
<dbReference type="PANTHER" id="PTHR22754">
    <property type="entry name" value="DISCO-INTERACTING PROTEIN 2 DIP2 -RELATED"/>
    <property type="match status" value="1"/>
</dbReference>
<keyword evidence="5" id="KW-1185">Reference proteome</keyword>
<organism evidence="4 5">
    <name type="scientific">Amphiprion ocellaris</name>
    <name type="common">Clown anemonefish</name>
    <dbReference type="NCBI Taxonomy" id="80972"/>
    <lineage>
        <taxon>Eukaryota</taxon>
        <taxon>Metazoa</taxon>
        <taxon>Chordata</taxon>
        <taxon>Craniata</taxon>
        <taxon>Vertebrata</taxon>
        <taxon>Euteleostomi</taxon>
        <taxon>Actinopterygii</taxon>
        <taxon>Neopterygii</taxon>
        <taxon>Teleostei</taxon>
        <taxon>Neoteleostei</taxon>
        <taxon>Acanthomorphata</taxon>
        <taxon>Ovalentaria</taxon>
        <taxon>Pomacentridae</taxon>
        <taxon>Amphiprion</taxon>
    </lineage>
</organism>
<dbReference type="InterPro" id="IPR000873">
    <property type="entry name" value="AMP-dep_synth/lig_dom"/>
</dbReference>
<feature type="domain" description="DMAP1-binding" evidence="3">
    <location>
        <begin position="9"/>
        <end position="119"/>
    </location>
</feature>
<protein>
    <recommendedName>
        <fullName evidence="3">DMAP1-binding domain-containing protein</fullName>
    </recommendedName>
</protein>
<feature type="region of interest" description="Disordered" evidence="2">
    <location>
        <begin position="112"/>
        <end position="185"/>
    </location>
</feature>
<dbReference type="Pfam" id="PF00501">
    <property type="entry name" value="AMP-binding"/>
    <property type="match status" value="2"/>
</dbReference>
<dbReference type="SUPFAM" id="SSF56801">
    <property type="entry name" value="Acetyl-CoA synthetase-like"/>
    <property type="match status" value="2"/>
</dbReference>
<dbReference type="CDD" id="cd05905">
    <property type="entry name" value="Dip2"/>
    <property type="match status" value="2"/>
</dbReference>
<evidence type="ECO:0000256" key="2">
    <source>
        <dbReference type="SAM" id="MobiDB-lite"/>
    </source>
</evidence>
<dbReference type="Gene3D" id="3.40.50.12780">
    <property type="entry name" value="N-terminal domain of ligase-like"/>
    <property type="match status" value="2"/>
</dbReference>
<dbReference type="SMART" id="SM01137">
    <property type="entry name" value="DMAP_binding"/>
    <property type="match status" value="1"/>
</dbReference>
<accession>A0AAQ5YGI3</accession>
<evidence type="ECO:0000313" key="4">
    <source>
        <dbReference type="Ensembl" id="ENSAOCP00000052022.1"/>
    </source>
</evidence>
<dbReference type="Proteomes" id="UP001501940">
    <property type="component" value="Chromosome 22"/>
</dbReference>
<dbReference type="FunFam" id="3.30.300.30:FF:000003">
    <property type="entry name" value="DIP2 disco-interacting protein 2 homolog A"/>
    <property type="match status" value="1"/>
</dbReference>